<dbReference type="Proteomes" id="UP000028704">
    <property type="component" value="Unassembled WGS sequence"/>
</dbReference>
<evidence type="ECO:0000313" key="2">
    <source>
        <dbReference type="Proteomes" id="UP000028704"/>
    </source>
</evidence>
<reference evidence="1 2" key="1">
    <citation type="journal article" date="2014" name="Int. J. Syst. Evol. Microbiol.">
        <title>Phylogenomics and the dynamic genome evolution of the genus Streptococcus.</title>
        <authorList>
            <consortium name="The Broad Institute Genome Sequencing Platform"/>
            <person name="Richards V.P."/>
            <person name="Palmer S.R."/>
            <person name="Pavinski Bitar P.D."/>
            <person name="Qin X."/>
            <person name="Weinstock G.M."/>
            <person name="Highlander S.K."/>
            <person name="Town C.D."/>
            <person name="Burne R.A."/>
            <person name="Stanhope M.J."/>
        </authorList>
    </citation>
    <scope>NUCLEOTIDE SEQUENCE [LARGE SCALE GENOMIC DNA]</scope>
    <source>
        <strain evidence="1 2">CECT 5772</strain>
    </source>
</reference>
<organism evidence="1 2">
    <name type="scientific">Streptococcus equi subsp. ruminatorum CECT 5772</name>
    <dbReference type="NCBI Taxonomy" id="1051981"/>
    <lineage>
        <taxon>Bacteria</taxon>
        <taxon>Bacillati</taxon>
        <taxon>Bacillota</taxon>
        <taxon>Bacilli</taxon>
        <taxon>Lactobacillales</taxon>
        <taxon>Streptococcaceae</taxon>
        <taxon>Streptococcus</taxon>
    </lineage>
</organism>
<name>A0A922NV90_9STRE</name>
<comment type="caution">
    <text evidence="1">The sequence shown here is derived from an EMBL/GenBank/DDBJ whole genome shotgun (WGS) entry which is preliminary data.</text>
</comment>
<sequence length="48" mass="5308">MTDFWGNVKSKDSQNNGWACAGAKKAVELGSSKVMLWLVSGLMFYCTF</sequence>
<protein>
    <submittedName>
        <fullName evidence="1">Uncharacterized protein</fullName>
    </submittedName>
</protein>
<dbReference type="EMBL" id="AWEX01000024">
    <property type="protein sequence ID" value="KED04897.1"/>
    <property type="molecule type" value="Genomic_DNA"/>
</dbReference>
<gene>
    <name evidence="1" type="ORF">CECT5772_03044</name>
</gene>
<evidence type="ECO:0000313" key="1">
    <source>
        <dbReference type="EMBL" id="KED04897.1"/>
    </source>
</evidence>
<dbReference type="AlphaFoldDB" id="A0A922NV90"/>
<accession>A0A922NV90</accession>
<dbReference type="RefSeq" id="WP_154299118.1">
    <property type="nucleotide sequence ID" value="NZ_AWEX01000024.1"/>
</dbReference>
<proteinExistence type="predicted"/>